<dbReference type="PANTHER" id="PTHR36115:SF9">
    <property type="entry name" value="LMO1584 PROTEIN"/>
    <property type="match status" value="1"/>
</dbReference>
<evidence type="ECO:0000259" key="7">
    <source>
        <dbReference type="Pfam" id="PF06271"/>
    </source>
</evidence>
<sequence length="179" mass="20536">MTEPIQGTGHLSGSHPETEEFRHAYAGFWIRFWSYLIDLIVLGSISMLAVRPLFRLTGLEIAPDAWYAPYNLLTAAIFFLYFILMTKYFGQTVGKMVTGIRVIRRDGGPLDWKTVLFREWVGRYFSKTLAVLYVVVGFTPRKEALHDYIADTLVIHEERYLKAAPSRGYANRLQDGHAL</sequence>
<proteinExistence type="predicted"/>
<dbReference type="InterPro" id="IPR051791">
    <property type="entry name" value="Pra-immunoreactive"/>
</dbReference>
<evidence type="ECO:0000313" key="8">
    <source>
        <dbReference type="EMBL" id="KZE39807.1"/>
    </source>
</evidence>
<comment type="caution">
    <text evidence="8">The sequence shown here is derived from an EMBL/GenBank/DDBJ whole genome shotgun (WGS) entry which is preliminary data.</text>
</comment>
<evidence type="ECO:0000256" key="3">
    <source>
        <dbReference type="ARBA" id="ARBA00022692"/>
    </source>
</evidence>
<dbReference type="Pfam" id="PF06271">
    <property type="entry name" value="RDD"/>
    <property type="match status" value="1"/>
</dbReference>
<reference evidence="8 9" key="1">
    <citation type="submission" date="2016-01" db="EMBL/GenBank/DDBJ databases">
        <title>Whole genome sequencing of Bhargavaea cecembensis T14.</title>
        <authorList>
            <person name="Hong K.W."/>
        </authorList>
    </citation>
    <scope>NUCLEOTIDE SEQUENCE [LARGE SCALE GENOMIC DNA]</scope>
    <source>
        <strain evidence="8 9">T14</strain>
    </source>
</reference>
<dbReference type="GO" id="GO:0005886">
    <property type="term" value="C:plasma membrane"/>
    <property type="evidence" value="ECO:0007669"/>
    <property type="project" value="UniProtKB-SubCell"/>
</dbReference>
<evidence type="ECO:0000256" key="2">
    <source>
        <dbReference type="ARBA" id="ARBA00022475"/>
    </source>
</evidence>
<feature type="domain" description="RDD" evidence="7">
    <location>
        <begin position="25"/>
        <end position="150"/>
    </location>
</feature>
<keyword evidence="3 6" id="KW-0812">Transmembrane</keyword>
<evidence type="ECO:0000256" key="1">
    <source>
        <dbReference type="ARBA" id="ARBA00004651"/>
    </source>
</evidence>
<name>A0A163G6M6_9BACL</name>
<organism evidence="8 9">
    <name type="scientific">Bhargavaea cecembensis</name>
    <dbReference type="NCBI Taxonomy" id="394098"/>
    <lineage>
        <taxon>Bacteria</taxon>
        <taxon>Bacillati</taxon>
        <taxon>Bacillota</taxon>
        <taxon>Bacilli</taxon>
        <taxon>Bacillales</taxon>
        <taxon>Caryophanaceae</taxon>
        <taxon>Bhargavaea</taxon>
    </lineage>
</organism>
<dbReference type="RefSeq" id="WP_063177789.1">
    <property type="nucleotide sequence ID" value="NZ_LQNT01000001.1"/>
</dbReference>
<dbReference type="EMBL" id="LQNT01000001">
    <property type="protein sequence ID" value="KZE39807.1"/>
    <property type="molecule type" value="Genomic_DNA"/>
</dbReference>
<evidence type="ECO:0000256" key="6">
    <source>
        <dbReference type="SAM" id="Phobius"/>
    </source>
</evidence>
<keyword evidence="2" id="KW-1003">Cell membrane</keyword>
<keyword evidence="5 6" id="KW-0472">Membrane</keyword>
<dbReference type="InterPro" id="IPR010432">
    <property type="entry name" value="RDD"/>
</dbReference>
<keyword evidence="4 6" id="KW-1133">Transmembrane helix</keyword>
<evidence type="ECO:0000256" key="5">
    <source>
        <dbReference type="ARBA" id="ARBA00023136"/>
    </source>
</evidence>
<comment type="subcellular location">
    <subcellularLocation>
        <location evidence="1">Cell membrane</location>
        <topology evidence="1">Multi-pass membrane protein</topology>
    </subcellularLocation>
</comment>
<protein>
    <submittedName>
        <fullName evidence="8">RDD family protein</fullName>
    </submittedName>
</protein>
<gene>
    <name evidence="8" type="ORF">AV656_00495</name>
</gene>
<feature type="transmembrane region" description="Helical" evidence="6">
    <location>
        <begin position="32"/>
        <end position="54"/>
    </location>
</feature>
<evidence type="ECO:0000313" key="9">
    <source>
        <dbReference type="Proteomes" id="UP000076490"/>
    </source>
</evidence>
<dbReference type="PANTHER" id="PTHR36115">
    <property type="entry name" value="PROLINE-RICH ANTIGEN HOMOLOG-RELATED"/>
    <property type="match status" value="1"/>
</dbReference>
<feature type="transmembrane region" description="Helical" evidence="6">
    <location>
        <begin position="66"/>
        <end position="86"/>
    </location>
</feature>
<evidence type="ECO:0000256" key="4">
    <source>
        <dbReference type="ARBA" id="ARBA00022989"/>
    </source>
</evidence>
<dbReference type="OrthoDB" id="9793824at2"/>
<dbReference type="AlphaFoldDB" id="A0A163G6M6"/>
<dbReference type="Proteomes" id="UP000076490">
    <property type="component" value="Unassembled WGS sequence"/>
</dbReference>
<accession>A0A163G6M6</accession>